<dbReference type="PANTHER" id="PTHR40980">
    <property type="entry name" value="PLUG DOMAIN-CONTAINING PROTEIN"/>
    <property type="match status" value="1"/>
</dbReference>
<dbReference type="PROSITE" id="PS52016">
    <property type="entry name" value="TONB_DEPENDENT_REC_3"/>
    <property type="match status" value="1"/>
</dbReference>
<evidence type="ECO:0000259" key="10">
    <source>
        <dbReference type="Pfam" id="PF14905"/>
    </source>
</evidence>
<dbReference type="Pfam" id="PF14905">
    <property type="entry name" value="OMP_b-brl_3"/>
    <property type="match status" value="1"/>
</dbReference>
<dbReference type="Proteomes" id="UP000468650">
    <property type="component" value="Unassembled WGS sequence"/>
</dbReference>
<comment type="caution">
    <text evidence="11">The sequence shown here is derived from an EMBL/GenBank/DDBJ whole genome shotgun (WGS) entry which is preliminary data.</text>
</comment>
<keyword evidence="11" id="KW-0675">Receptor</keyword>
<evidence type="ECO:0000313" key="12">
    <source>
        <dbReference type="Proteomes" id="UP000468650"/>
    </source>
</evidence>
<dbReference type="InterPro" id="IPR012910">
    <property type="entry name" value="Plug_dom"/>
</dbReference>
<dbReference type="InterPro" id="IPR039426">
    <property type="entry name" value="TonB-dep_rcpt-like"/>
</dbReference>
<comment type="subcellular location">
    <subcellularLocation>
        <location evidence="1 7">Cell outer membrane</location>
        <topology evidence="1 7">Multi-pass membrane protein</topology>
    </subcellularLocation>
</comment>
<dbReference type="InterPro" id="IPR041700">
    <property type="entry name" value="OMP_b-brl_3"/>
</dbReference>
<evidence type="ECO:0000256" key="7">
    <source>
        <dbReference type="PROSITE-ProRule" id="PRU01360"/>
    </source>
</evidence>
<dbReference type="EMBL" id="WBVO01000006">
    <property type="protein sequence ID" value="KAB2809974.1"/>
    <property type="molecule type" value="Genomic_DNA"/>
</dbReference>
<dbReference type="InterPro" id="IPR037066">
    <property type="entry name" value="Plug_dom_sf"/>
</dbReference>
<feature type="domain" description="TonB-dependent receptor plug" evidence="9">
    <location>
        <begin position="150"/>
        <end position="222"/>
    </location>
</feature>
<dbReference type="OrthoDB" id="8764943at2"/>
<protein>
    <submittedName>
        <fullName evidence="11">TonB-dependent receptor</fullName>
    </submittedName>
</protein>
<dbReference type="InterPro" id="IPR008969">
    <property type="entry name" value="CarboxyPept-like_regulatory"/>
</dbReference>
<dbReference type="SUPFAM" id="SSF56935">
    <property type="entry name" value="Porins"/>
    <property type="match status" value="1"/>
</dbReference>
<organism evidence="11 12">
    <name type="scientific">Phaeocystidibacter luteus</name>
    <dbReference type="NCBI Taxonomy" id="911197"/>
    <lineage>
        <taxon>Bacteria</taxon>
        <taxon>Pseudomonadati</taxon>
        <taxon>Bacteroidota</taxon>
        <taxon>Flavobacteriia</taxon>
        <taxon>Flavobacteriales</taxon>
        <taxon>Phaeocystidibacteraceae</taxon>
        <taxon>Phaeocystidibacter</taxon>
    </lineage>
</organism>
<accession>A0A6N6RHZ4</accession>
<keyword evidence="6 7" id="KW-0998">Cell outer membrane</keyword>
<name>A0A6N6RHZ4_9FLAO</name>
<keyword evidence="12" id="KW-1185">Reference proteome</keyword>
<reference evidence="11 12" key="1">
    <citation type="submission" date="2019-09" db="EMBL/GenBank/DDBJ databases">
        <title>Genomes of family Cryomorphaceae.</title>
        <authorList>
            <person name="Bowman J.P."/>
        </authorList>
    </citation>
    <scope>NUCLEOTIDE SEQUENCE [LARGE SCALE GENOMIC DNA]</scope>
    <source>
        <strain evidence="11 12">LMG 25704</strain>
    </source>
</reference>
<dbReference type="PANTHER" id="PTHR40980:SF4">
    <property type="entry name" value="TONB-DEPENDENT RECEPTOR-LIKE BETA-BARREL DOMAIN-CONTAINING PROTEIN"/>
    <property type="match status" value="1"/>
</dbReference>
<dbReference type="Gene3D" id="2.170.130.10">
    <property type="entry name" value="TonB-dependent receptor, plug domain"/>
    <property type="match status" value="1"/>
</dbReference>
<evidence type="ECO:0000256" key="5">
    <source>
        <dbReference type="ARBA" id="ARBA00023136"/>
    </source>
</evidence>
<evidence type="ECO:0000256" key="6">
    <source>
        <dbReference type="ARBA" id="ARBA00023237"/>
    </source>
</evidence>
<dbReference type="RefSeq" id="WP_151667474.1">
    <property type="nucleotide sequence ID" value="NZ_WBVO01000006.1"/>
</dbReference>
<keyword evidence="4 7" id="KW-0812">Transmembrane</keyword>
<keyword evidence="2 7" id="KW-0813">Transport</keyword>
<evidence type="ECO:0000256" key="4">
    <source>
        <dbReference type="ARBA" id="ARBA00022692"/>
    </source>
</evidence>
<proteinExistence type="inferred from homology"/>
<sequence>MKIILDKALLIFATLLTVTLSAQTSYEVTGQVVESTAGDPVPYASVLLKAPGVEEPLAATTTGNDGRFRISTSKEDFYVEINFFGYRTERITDFTIQNGVISLGTVRLVEDSQTIGEVDVTVEKSSMEFQLDKRVFNVGQDLASTGMGAMDLLNNVPSVNVDIEGQISLRGNSGVQILINGKPSVLSDEGSNALGTLTADMIERVEVITNPSAKYEAEGSSGIINIILKKDEKKGFNGSVSLNTGIPHNHSVGVSLNRRTEDFNFFTQLGGGYRSLPRYNEAINYDLVDSNRVESEGVEYRNEQFFNITIGSDYYIDSFNIITLSGNFAFEDESQPSETNFQVFDGDNQLISEYRREEETSAGNPKYQYDLQYERQFRNHEDHVLQFSTQGSFFGKSLTSDFQNVTLEGVSLNPDQKTETEYFQQNFIYKVDYTNPLTDAITLEAGAQYELNDVGNDYAVFNETAGGDFVLDSGLTNNFEFDQKVLGVYATGSYEATRWGVKIGARIENTDLNTVLTTTNEVNTQNYTNLFPSAHVSYEITERFSLQAGYSKRIYRPRLWDLNPFFNVRNNYNIRQGNPNLQPEFADSYELTGIFIFEKASFNTSIYNLYTTDVIERVTVLEDNVNITLPMNIGTRHQIGLEVNGKYNPVDWMSINGDFNYGVFVRNGEFEGQNFDFVGNQWSTSLTSRFKLPASFEFEISGDYNSSYRTVQGNVSGFAFANLGVRKKLWGGKAVIDMSIRDIFASRIRETFVDQPTFQTYSFSQRGRFFTLGFSYSFGKGEAMTYSGRRR</sequence>
<dbReference type="GO" id="GO:0009279">
    <property type="term" value="C:cell outer membrane"/>
    <property type="evidence" value="ECO:0007669"/>
    <property type="project" value="UniProtKB-SubCell"/>
</dbReference>
<evidence type="ECO:0000259" key="9">
    <source>
        <dbReference type="Pfam" id="PF07715"/>
    </source>
</evidence>
<dbReference type="Gene3D" id="2.60.40.1120">
    <property type="entry name" value="Carboxypeptidase-like, regulatory domain"/>
    <property type="match status" value="1"/>
</dbReference>
<keyword evidence="8" id="KW-0732">Signal</keyword>
<evidence type="ECO:0000313" key="11">
    <source>
        <dbReference type="EMBL" id="KAB2809974.1"/>
    </source>
</evidence>
<evidence type="ECO:0000256" key="3">
    <source>
        <dbReference type="ARBA" id="ARBA00022452"/>
    </source>
</evidence>
<keyword evidence="3 7" id="KW-1134">Transmembrane beta strand</keyword>
<evidence type="ECO:0000256" key="8">
    <source>
        <dbReference type="SAM" id="SignalP"/>
    </source>
</evidence>
<dbReference type="Pfam" id="PF07715">
    <property type="entry name" value="Plug"/>
    <property type="match status" value="1"/>
</dbReference>
<comment type="similarity">
    <text evidence="7">Belongs to the TonB-dependent receptor family.</text>
</comment>
<feature type="chain" id="PRO_5026835054" evidence="8">
    <location>
        <begin position="23"/>
        <end position="791"/>
    </location>
</feature>
<gene>
    <name evidence="11" type="ORF">F8C67_08830</name>
</gene>
<feature type="domain" description="Outer membrane protein beta-barrel" evidence="10">
    <location>
        <begin position="380"/>
        <end position="776"/>
    </location>
</feature>
<dbReference type="Gene3D" id="2.40.170.20">
    <property type="entry name" value="TonB-dependent receptor, beta-barrel domain"/>
    <property type="match status" value="1"/>
</dbReference>
<dbReference type="SUPFAM" id="SSF49464">
    <property type="entry name" value="Carboxypeptidase regulatory domain-like"/>
    <property type="match status" value="1"/>
</dbReference>
<keyword evidence="5 7" id="KW-0472">Membrane</keyword>
<evidence type="ECO:0000256" key="2">
    <source>
        <dbReference type="ARBA" id="ARBA00022448"/>
    </source>
</evidence>
<evidence type="ECO:0000256" key="1">
    <source>
        <dbReference type="ARBA" id="ARBA00004571"/>
    </source>
</evidence>
<dbReference type="InterPro" id="IPR036942">
    <property type="entry name" value="Beta-barrel_TonB_sf"/>
</dbReference>
<dbReference type="Pfam" id="PF13620">
    <property type="entry name" value="CarboxypepD_reg"/>
    <property type="match status" value="1"/>
</dbReference>
<feature type="signal peptide" evidence="8">
    <location>
        <begin position="1"/>
        <end position="22"/>
    </location>
</feature>
<dbReference type="AlphaFoldDB" id="A0A6N6RHZ4"/>